<feature type="chain" id="PRO_5041665993" evidence="1">
    <location>
        <begin position="31"/>
        <end position="822"/>
    </location>
</feature>
<evidence type="ECO:0000256" key="1">
    <source>
        <dbReference type="SAM" id="SignalP"/>
    </source>
</evidence>
<dbReference type="EMBL" id="CAXDID020000034">
    <property type="protein sequence ID" value="CAL5996235.1"/>
    <property type="molecule type" value="Genomic_DNA"/>
</dbReference>
<evidence type="ECO:0000313" key="2">
    <source>
        <dbReference type="EMBL" id="CAI9971482.1"/>
    </source>
</evidence>
<dbReference type="AlphaFoldDB" id="A0AA86R8H5"/>
<reference evidence="3 4" key="2">
    <citation type="submission" date="2024-07" db="EMBL/GenBank/DDBJ databases">
        <authorList>
            <person name="Akdeniz Z."/>
        </authorList>
    </citation>
    <scope>NUCLEOTIDE SEQUENCE [LARGE SCALE GENOMIC DNA]</scope>
</reference>
<sequence length="822" mass="88356">MSSYFFCRLNFSSLLLQRIVLQIGVSDTDSNIITSISTTNSTDFAFGGIVNSVNYSQIDFKTSVFKIFASFNTQFINNSGQIFGLLNKSNTISVSQICYQDSSIFQTSSNVIIGVIGYVEGNLSFSRTTINFSISGDASFQSVGTIAFMTEMCIKAIMSDLNIQLKTSVKTTVQDEYNVSALVGRQNGLNWTVQNSIFNNVVLTRGMFMGIVAGICENSAGTIKNIQVTNSMLSSTDYSRSSSGGIAGCLSSSNIYIDSSNIINIISNSTANDFCGTGYAFGYIYNSISQISELTVYSSNLLAQANNIVSRAGLLAFTYETQISVLFVTIENCNIHAQSILAQALGGFIAGEFNSSCVVQLQNIILKNLTANVNSIQNTALISSGICITQKGVNIEIKQVQVSKIQLSVQSLNGGIIGATLFSLESQSQIFVDNVQISTIFMIGTGPLNSYLGGIAAKVSQSYISIINYLACDIIFELNVQAGNISIGGAAGDIYNSTTIISNCKIEQVNIKGQNENWNMVGGYTGSIMHTNLTQTNSIVFNSSFQSFSSYNEVNVGGFMGMSELQSNLTYVNCTVSGLLLNSSSNTGCSRSVLFIGRVENSTCSVTVLQIINSQAITSAQMSRSGGVFGRVYFSNVNATQIKLNNLYISSQSTIDDSYATGITTSLGNSSFNLWQSSISNLNLSATSDVSNVIASSIHATQNNADQQVTDIFINNIDINILAYNATRIAYAGMIVAVLNTGSAQTFNMTHVTVGTVNITFISSTQYIGLVNGFNDLKTTFQIIDSKSINTFLVQGTQYENCDQLAYLINAGGKQYINRRGC</sequence>
<organism evidence="2">
    <name type="scientific">Hexamita inflata</name>
    <dbReference type="NCBI Taxonomy" id="28002"/>
    <lineage>
        <taxon>Eukaryota</taxon>
        <taxon>Metamonada</taxon>
        <taxon>Diplomonadida</taxon>
        <taxon>Hexamitidae</taxon>
        <taxon>Hexamitinae</taxon>
        <taxon>Hexamita</taxon>
    </lineage>
</organism>
<comment type="caution">
    <text evidence="2">The sequence shown here is derived from an EMBL/GenBank/DDBJ whole genome shotgun (WGS) entry which is preliminary data.</text>
</comment>
<feature type="signal peptide" evidence="1">
    <location>
        <begin position="1"/>
        <end position="30"/>
    </location>
</feature>
<reference evidence="2" key="1">
    <citation type="submission" date="2023-06" db="EMBL/GenBank/DDBJ databases">
        <authorList>
            <person name="Kurt Z."/>
        </authorList>
    </citation>
    <scope>NUCLEOTIDE SEQUENCE</scope>
</reference>
<evidence type="ECO:0000313" key="3">
    <source>
        <dbReference type="EMBL" id="CAL5996235.1"/>
    </source>
</evidence>
<dbReference type="EMBL" id="CATOUU010001090">
    <property type="protein sequence ID" value="CAI9971482.1"/>
    <property type="molecule type" value="Genomic_DNA"/>
</dbReference>
<dbReference type="Proteomes" id="UP001642409">
    <property type="component" value="Unassembled WGS sequence"/>
</dbReference>
<evidence type="ECO:0000313" key="4">
    <source>
        <dbReference type="Proteomes" id="UP001642409"/>
    </source>
</evidence>
<protein>
    <submittedName>
        <fullName evidence="3">Hypothetical_protein</fullName>
    </submittedName>
</protein>
<proteinExistence type="predicted"/>
<keyword evidence="4" id="KW-1185">Reference proteome</keyword>
<accession>A0AA86R8H5</accession>
<name>A0AA86R8H5_9EUKA</name>
<gene>
    <name evidence="3" type="ORF">HINF_LOCUS14671</name>
    <name evidence="2" type="ORF">HINF_LOCUS59127</name>
</gene>
<keyword evidence="1" id="KW-0732">Signal</keyword>